<reference evidence="2 3" key="1">
    <citation type="journal article" date="2018" name="Sci. Rep.">
        <title>Raphidocelis subcapitata (=Pseudokirchneriella subcapitata) provides an insight into genome evolution and environmental adaptations in the Sphaeropleales.</title>
        <authorList>
            <person name="Suzuki S."/>
            <person name="Yamaguchi H."/>
            <person name="Nakajima N."/>
            <person name="Kawachi M."/>
        </authorList>
    </citation>
    <scope>NUCLEOTIDE SEQUENCE [LARGE SCALE GENOMIC DNA]</scope>
    <source>
        <strain evidence="2 3">NIES-35</strain>
    </source>
</reference>
<gene>
    <name evidence="2" type="ORF">Rsub_02475</name>
</gene>
<protein>
    <submittedName>
        <fullName evidence="2">Uncharacterized protein</fullName>
    </submittedName>
</protein>
<dbReference type="Proteomes" id="UP000247498">
    <property type="component" value="Unassembled WGS sequence"/>
</dbReference>
<comment type="caution">
    <text evidence="2">The sequence shown here is derived from an EMBL/GenBank/DDBJ whole genome shotgun (WGS) entry which is preliminary data.</text>
</comment>
<keyword evidence="1" id="KW-0732">Signal</keyword>
<accession>A0A2V0NSR7</accession>
<feature type="chain" id="PRO_5015841327" evidence="1">
    <location>
        <begin position="22"/>
        <end position="202"/>
    </location>
</feature>
<dbReference type="EMBL" id="BDRX01000016">
    <property type="protein sequence ID" value="GBF90369.1"/>
    <property type="molecule type" value="Genomic_DNA"/>
</dbReference>
<keyword evidence="3" id="KW-1185">Reference proteome</keyword>
<evidence type="ECO:0000256" key="1">
    <source>
        <dbReference type="SAM" id="SignalP"/>
    </source>
</evidence>
<dbReference type="AlphaFoldDB" id="A0A2V0NSR7"/>
<name>A0A2V0NSR7_9CHLO</name>
<organism evidence="2 3">
    <name type="scientific">Raphidocelis subcapitata</name>
    <dbReference type="NCBI Taxonomy" id="307507"/>
    <lineage>
        <taxon>Eukaryota</taxon>
        <taxon>Viridiplantae</taxon>
        <taxon>Chlorophyta</taxon>
        <taxon>core chlorophytes</taxon>
        <taxon>Chlorophyceae</taxon>
        <taxon>CS clade</taxon>
        <taxon>Sphaeropleales</taxon>
        <taxon>Selenastraceae</taxon>
        <taxon>Raphidocelis</taxon>
    </lineage>
</organism>
<evidence type="ECO:0000313" key="3">
    <source>
        <dbReference type="Proteomes" id="UP000247498"/>
    </source>
</evidence>
<feature type="signal peptide" evidence="1">
    <location>
        <begin position="1"/>
        <end position="21"/>
    </location>
</feature>
<proteinExistence type="predicted"/>
<sequence length="202" mass="21782">MAAARALATLLALAAAGSALADEPRLKPVRIVSRVRQEAPDPGAGVEALGQSAAPLSFDYEPLDWWSDWFNPIKPEAGKKQKTTIHVSNHGDTAVPKGTILSIWANRTTPAKCGETGDVDYKLPELLPFQTKAIKASWQMPDTPGEAQVRVFLDSACTVFSGSADYVQQSFTTTVVEAGSKYVYLQLAILNPGSLWRLLVVN</sequence>
<evidence type="ECO:0000313" key="2">
    <source>
        <dbReference type="EMBL" id="GBF90369.1"/>
    </source>
</evidence>
<dbReference type="InParanoid" id="A0A2V0NSR7"/>